<dbReference type="GO" id="GO:0019867">
    <property type="term" value="C:outer membrane"/>
    <property type="evidence" value="ECO:0007669"/>
    <property type="project" value="TreeGrafter"/>
</dbReference>
<organism evidence="7 8">
    <name type="scientific">Limimonas halophila</name>
    <dbReference type="NCBI Taxonomy" id="1082479"/>
    <lineage>
        <taxon>Bacteria</taxon>
        <taxon>Pseudomonadati</taxon>
        <taxon>Pseudomonadota</taxon>
        <taxon>Alphaproteobacteria</taxon>
        <taxon>Rhodospirillales</taxon>
        <taxon>Rhodovibrionaceae</taxon>
        <taxon>Limimonas</taxon>
    </lineage>
</organism>
<dbReference type="RefSeq" id="WP_090021524.1">
    <property type="nucleotide sequence ID" value="NZ_FNCE01000012.1"/>
</dbReference>
<keyword evidence="5" id="KW-0961">Cell wall biogenesis/degradation</keyword>
<proteinExistence type="inferred from homology"/>
<dbReference type="SUPFAM" id="SSF47090">
    <property type="entry name" value="PGBD-like"/>
    <property type="match status" value="1"/>
</dbReference>
<dbReference type="PANTHER" id="PTHR30417:SF1">
    <property type="entry name" value="N-ACETYLMURAMOYL-L-ALANINE AMIDASE AMID"/>
    <property type="match status" value="1"/>
</dbReference>
<feature type="domain" description="N-acetylmuramoyl-L-alanine amidase" evidence="6">
    <location>
        <begin position="8"/>
        <end position="145"/>
    </location>
</feature>
<sequence>MRVIEAPSPNHEPRAAGVPLDTVVVHYTGMPTAAQAIDRLRDPAAKVSAHYLIETGGRVLRLVPEGRRAWHAGVACWQGLSDINSRSIGIELVNRGHAWGYHPFPESQLESLRVLLADILARYGIPPARVLGHSDVAPERKTDPGELFPWRTLAAHGLAVWPDPVQPPAETPPVAWFQARLAAVGYCTPQSGRLDDATAAVLAAFQRRFRPKAVTAAPDTGTAARLMGLTASA</sequence>
<dbReference type="PANTHER" id="PTHR30417">
    <property type="entry name" value="N-ACETYLMURAMOYL-L-ALANINE AMIDASE AMID"/>
    <property type="match status" value="1"/>
</dbReference>
<dbReference type="Gene3D" id="3.40.80.10">
    <property type="entry name" value="Peptidoglycan recognition protein-like"/>
    <property type="match status" value="1"/>
</dbReference>
<dbReference type="InterPro" id="IPR002477">
    <property type="entry name" value="Peptidoglycan-bd-like"/>
</dbReference>
<dbReference type="GO" id="GO:0071555">
    <property type="term" value="P:cell wall organization"/>
    <property type="evidence" value="ECO:0007669"/>
    <property type="project" value="UniProtKB-KW"/>
</dbReference>
<dbReference type="Gene3D" id="1.10.101.10">
    <property type="entry name" value="PGBD-like superfamily/PGBD"/>
    <property type="match status" value="1"/>
</dbReference>
<evidence type="ECO:0000259" key="6">
    <source>
        <dbReference type="SMART" id="SM00644"/>
    </source>
</evidence>
<evidence type="ECO:0000256" key="5">
    <source>
        <dbReference type="ARBA" id="ARBA00023316"/>
    </source>
</evidence>
<dbReference type="Proteomes" id="UP000199415">
    <property type="component" value="Unassembled WGS sequence"/>
</dbReference>
<protein>
    <recommendedName>
        <fullName evidence="3">N-acetylmuramoyl-L-alanine amidase</fullName>
        <ecNumber evidence="3">3.5.1.28</ecNumber>
    </recommendedName>
</protein>
<keyword evidence="8" id="KW-1185">Reference proteome</keyword>
<dbReference type="InterPro" id="IPR002502">
    <property type="entry name" value="Amidase_domain"/>
</dbReference>
<reference evidence="7 8" key="1">
    <citation type="submission" date="2016-10" db="EMBL/GenBank/DDBJ databases">
        <authorList>
            <person name="de Groot N.N."/>
        </authorList>
    </citation>
    <scope>NUCLEOTIDE SEQUENCE [LARGE SCALE GENOMIC DNA]</scope>
    <source>
        <strain evidence="7 8">DSM 25584</strain>
    </source>
</reference>
<name>A0A1G7U8H2_9PROT</name>
<accession>A0A1G7U8H2</accession>
<dbReference type="CDD" id="cd06583">
    <property type="entry name" value="PGRP"/>
    <property type="match status" value="1"/>
</dbReference>
<dbReference type="EMBL" id="FNCE01000012">
    <property type="protein sequence ID" value="SDG43040.1"/>
    <property type="molecule type" value="Genomic_DNA"/>
</dbReference>
<dbReference type="GO" id="GO:0009253">
    <property type="term" value="P:peptidoglycan catabolic process"/>
    <property type="evidence" value="ECO:0007669"/>
    <property type="project" value="InterPro"/>
</dbReference>
<evidence type="ECO:0000256" key="3">
    <source>
        <dbReference type="ARBA" id="ARBA00011901"/>
    </source>
</evidence>
<dbReference type="InterPro" id="IPR036366">
    <property type="entry name" value="PGBDSf"/>
</dbReference>
<dbReference type="GO" id="GO:0008745">
    <property type="term" value="F:N-acetylmuramoyl-L-alanine amidase activity"/>
    <property type="evidence" value="ECO:0007669"/>
    <property type="project" value="UniProtKB-EC"/>
</dbReference>
<evidence type="ECO:0000256" key="2">
    <source>
        <dbReference type="ARBA" id="ARBA00007553"/>
    </source>
</evidence>
<dbReference type="AlphaFoldDB" id="A0A1G7U8H2"/>
<dbReference type="InterPro" id="IPR051206">
    <property type="entry name" value="NAMLAA_amidase_2"/>
</dbReference>
<evidence type="ECO:0000313" key="7">
    <source>
        <dbReference type="EMBL" id="SDG43040.1"/>
    </source>
</evidence>
<gene>
    <name evidence="7" type="ORF">SAMN05216241_11233</name>
</gene>
<evidence type="ECO:0000256" key="4">
    <source>
        <dbReference type="ARBA" id="ARBA00022801"/>
    </source>
</evidence>
<dbReference type="GO" id="GO:0009254">
    <property type="term" value="P:peptidoglycan turnover"/>
    <property type="evidence" value="ECO:0007669"/>
    <property type="project" value="TreeGrafter"/>
</dbReference>
<keyword evidence="4" id="KW-0378">Hydrolase</keyword>
<dbReference type="EC" id="3.5.1.28" evidence="3"/>
<dbReference type="STRING" id="1082479.SAMN05216241_11233"/>
<dbReference type="InterPro" id="IPR036365">
    <property type="entry name" value="PGBD-like_sf"/>
</dbReference>
<dbReference type="Pfam" id="PF01471">
    <property type="entry name" value="PG_binding_1"/>
    <property type="match status" value="1"/>
</dbReference>
<dbReference type="SMART" id="SM00644">
    <property type="entry name" value="Ami_2"/>
    <property type="match status" value="1"/>
</dbReference>
<comment type="similarity">
    <text evidence="2">Belongs to the N-acetylmuramoyl-L-alanine amidase 2 family.</text>
</comment>
<evidence type="ECO:0000313" key="8">
    <source>
        <dbReference type="Proteomes" id="UP000199415"/>
    </source>
</evidence>
<dbReference type="Pfam" id="PF01510">
    <property type="entry name" value="Amidase_2"/>
    <property type="match status" value="1"/>
</dbReference>
<dbReference type="OrthoDB" id="9794842at2"/>
<dbReference type="InterPro" id="IPR036505">
    <property type="entry name" value="Amidase/PGRP_sf"/>
</dbReference>
<dbReference type="SUPFAM" id="SSF55846">
    <property type="entry name" value="N-acetylmuramoyl-L-alanine amidase-like"/>
    <property type="match status" value="1"/>
</dbReference>
<evidence type="ECO:0000256" key="1">
    <source>
        <dbReference type="ARBA" id="ARBA00001561"/>
    </source>
</evidence>
<comment type="catalytic activity">
    <reaction evidence="1">
        <text>Hydrolyzes the link between N-acetylmuramoyl residues and L-amino acid residues in certain cell-wall glycopeptides.</text>
        <dbReference type="EC" id="3.5.1.28"/>
    </reaction>
</comment>